<dbReference type="eggNOG" id="ENOG5030KI5">
    <property type="taxonomic scope" value="Bacteria"/>
</dbReference>
<comment type="caution">
    <text evidence="2">The sequence shown here is derived from an EMBL/GenBank/DDBJ whole genome shotgun (WGS) entry which is preliminary data.</text>
</comment>
<dbReference type="RefSeq" id="WP_010858748.1">
    <property type="nucleotide sequence ID" value="NZ_KB933398.1"/>
</dbReference>
<dbReference type="PROSITE" id="PS50022">
    <property type="entry name" value="FA58C_3"/>
    <property type="match status" value="1"/>
</dbReference>
<evidence type="ECO:0000313" key="2">
    <source>
        <dbReference type="EMBL" id="EON72828.1"/>
    </source>
</evidence>
<dbReference type="Pfam" id="PF00754">
    <property type="entry name" value="F5_F8_type_C"/>
    <property type="match status" value="2"/>
</dbReference>
<dbReference type="Gene3D" id="2.60.120.260">
    <property type="entry name" value="Galactose-binding domain-like"/>
    <property type="match status" value="2"/>
</dbReference>
<organism evidence="2 3">
    <name type="scientific">Lysinibacillus sphaericus OT4b.31</name>
    <dbReference type="NCBI Taxonomy" id="1285586"/>
    <lineage>
        <taxon>Bacteria</taxon>
        <taxon>Bacillati</taxon>
        <taxon>Bacillota</taxon>
        <taxon>Bacilli</taxon>
        <taxon>Bacillales</taxon>
        <taxon>Bacillaceae</taxon>
        <taxon>Lysinibacillus</taxon>
    </lineage>
</organism>
<accession>R7ZFG9</accession>
<gene>
    <name evidence="2" type="ORF">H131_08973</name>
</gene>
<dbReference type="HOGENOM" id="CLU_731162_0_0_9"/>
<evidence type="ECO:0000313" key="3">
    <source>
        <dbReference type="Proteomes" id="UP000013911"/>
    </source>
</evidence>
<dbReference type="PATRIC" id="fig|1285586.5.peg.1819"/>
<dbReference type="OrthoDB" id="2738515at2"/>
<reference evidence="2 3" key="1">
    <citation type="submission" date="2013-04" db="EMBL/GenBank/DDBJ databases">
        <title>Draft genome of the heavy metal tolerant bacterium Lysinibacillus sphaericus strain OT4b.31.</title>
        <authorList>
            <person name="Pena-Montenegro T.D."/>
            <person name="Dussan J."/>
        </authorList>
    </citation>
    <scope>NUCLEOTIDE SEQUENCE [LARGE SCALE GENOMIC DNA]</scope>
    <source>
        <strain evidence="2 3">OT4b.31</strain>
    </source>
</reference>
<dbReference type="AlphaFoldDB" id="R7ZFG9"/>
<dbReference type="EMBL" id="AQPX01000015">
    <property type="protein sequence ID" value="EON72828.1"/>
    <property type="molecule type" value="Genomic_DNA"/>
</dbReference>
<dbReference type="InterPro" id="IPR000421">
    <property type="entry name" value="FA58C"/>
</dbReference>
<dbReference type="SUPFAM" id="SSF49785">
    <property type="entry name" value="Galactose-binding domain-like"/>
    <property type="match status" value="2"/>
</dbReference>
<sequence>MDSNTKKLYMEDFSQTFTSGNSGEVVFDGNNNNRWNASGVDAQGNVYVTAELKIPAILKSFEIGGIDYISGLASGLRDYKISGSHDNVSFNVIYTGSKANDRNPINITVNNDTIYKYYRFDSLSSWFSGKRCYFGTLVYTVQKPAYKTLFKKNNSYHSLEFNDMWYATKMTSNTSPAPLVVSASRIYNTTYPAWKAFDNNLTTSWLSLGNANEWLAIDLGEKKRIDSISIQGISSAITSSYAITANPKNMRLQGSNDNTVWNDLYVATNLSWTVEEIKIFSFSLRTYRYVRIFVEINNGAPYIGISEVRVGYSGNGIVAYEIPSLSKQNFMNYGSPSFLNTNQPMATKNYILQDAVSENESGLWEKKLNRKPLSIGFN</sequence>
<dbReference type="Proteomes" id="UP000013911">
    <property type="component" value="Unassembled WGS sequence"/>
</dbReference>
<evidence type="ECO:0000259" key="1">
    <source>
        <dbReference type="PROSITE" id="PS50022"/>
    </source>
</evidence>
<name>R7ZFG9_LYSSH</name>
<protein>
    <submittedName>
        <fullName evidence="2">Coagulation factor 5/8 type domain-containing protein</fullName>
    </submittedName>
</protein>
<proteinExistence type="predicted"/>
<feature type="domain" description="F5/8 type C" evidence="1">
    <location>
        <begin position="167"/>
        <end position="315"/>
    </location>
</feature>
<dbReference type="InterPro" id="IPR008979">
    <property type="entry name" value="Galactose-bd-like_sf"/>
</dbReference>
<dbReference type="PROSITE" id="PS01285">
    <property type="entry name" value="FA58C_1"/>
    <property type="match status" value="1"/>
</dbReference>